<keyword evidence="2" id="KW-1185">Reference proteome</keyword>
<dbReference type="Pfam" id="PF16256">
    <property type="entry name" value="DUF4911"/>
    <property type="match status" value="1"/>
</dbReference>
<dbReference type="EMBL" id="FUXM01000039">
    <property type="protein sequence ID" value="SKA21432.1"/>
    <property type="molecule type" value="Genomic_DNA"/>
</dbReference>
<proteinExistence type="predicted"/>
<evidence type="ECO:0008006" key="3">
    <source>
        <dbReference type="Google" id="ProtNLM"/>
    </source>
</evidence>
<dbReference type="Proteomes" id="UP000189933">
    <property type="component" value="Unassembled WGS sequence"/>
</dbReference>
<dbReference type="RefSeq" id="WP_159071843.1">
    <property type="nucleotide sequence ID" value="NZ_FUXM01000039.1"/>
</dbReference>
<dbReference type="AlphaFoldDB" id="A0A1T4RZS0"/>
<organism evidence="1 2">
    <name type="scientific">Carboxydocella sporoproducens DSM 16521</name>
    <dbReference type="NCBI Taxonomy" id="1121270"/>
    <lineage>
        <taxon>Bacteria</taxon>
        <taxon>Bacillati</taxon>
        <taxon>Bacillota</taxon>
        <taxon>Clostridia</taxon>
        <taxon>Eubacteriales</taxon>
        <taxon>Clostridiales Family XVI. Incertae Sedis</taxon>
        <taxon>Carboxydocella</taxon>
    </lineage>
</organism>
<dbReference type="InterPro" id="IPR032587">
    <property type="entry name" value="DUF4911"/>
</dbReference>
<reference evidence="2" key="1">
    <citation type="submission" date="2017-02" db="EMBL/GenBank/DDBJ databases">
        <authorList>
            <person name="Varghese N."/>
            <person name="Submissions S."/>
        </authorList>
    </citation>
    <scope>NUCLEOTIDE SEQUENCE [LARGE SCALE GENOMIC DNA]</scope>
    <source>
        <strain evidence="2">DSM 16521</strain>
    </source>
</reference>
<accession>A0A1T4RZS0</accession>
<evidence type="ECO:0000313" key="1">
    <source>
        <dbReference type="EMBL" id="SKA21432.1"/>
    </source>
</evidence>
<name>A0A1T4RZS0_9FIRM</name>
<protein>
    <recommendedName>
        <fullName evidence="3">DUF4911 domain-containing protein</fullName>
    </recommendedName>
</protein>
<evidence type="ECO:0000313" key="2">
    <source>
        <dbReference type="Proteomes" id="UP000189933"/>
    </source>
</evidence>
<gene>
    <name evidence="1" type="ORF">SAMN02745885_02361</name>
</gene>
<sequence>MAKRYRGQGGVSTVRPGGHPEEVFLKIKIAPGCIRYLKNILEGYEHLAFMVPLNGREGIVALHTTSSLKNNLIAVLENLPFPVVFLYD</sequence>